<evidence type="ECO:0000259" key="10">
    <source>
        <dbReference type="Pfam" id="PF01769"/>
    </source>
</evidence>
<evidence type="ECO:0000256" key="2">
    <source>
        <dbReference type="ARBA" id="ARBA00009749"/>
    </source>
</evidence>
<keyword evidence="5" id="KW-0460">Magnesium</keyword>
<feature type="transmembrane region" description="Helical" evidence="9">
    <location>
        <begin position="152"/>
        <end position="171"/>
    </location>
</feature>
<dbReference type="PANTHER" id="PTHR41394">
    <property type="entry name" value="MAGNESIUM TRANSPORTER MGTE"/>
    <property type="match status" value="1"/>
</dbReference>
<evidence type="ECO:0000256" key="3">
    <source>
        <dbReference type="ARBA" id="ARBA00022448"/>
    </source>
</evidence>
<evidence type="ECO:0000256" key="4">
    <source>
        <dbReference type="ARBA" id="ARBA00022692"/>
    </source>
</evidence>
<evidence type="ECO:0000256" key="7">
    <source>
        <dbReference type="ARBA" id="ARBA00023136"/>
    </source>
</evidence>
<evidence type="ECO:0000256" key="9">
    <source>
        <dbReference type="SAM" id="Phobius"/>
    </source>
</evidence>
<dbReference type="Gene3D" id="1.10.357.20">
    <property type="entry name" value="SLC41 divalent cation transporters, integral membrane domain"/>
    <property type="match status" value="1"/>
</dbReference>
<dbReference type="PANTHER" id="PTHR41394:SF5">
    <property type="entry name" value="SLC41A_MGTE INTEGRAL MEMBRANE DOMAIN-CONTAINING PROTEIN"/>
    <property type="match status" value="1"/>
</dbReference>
<comment type="caution">
    <text evidence="11">The sequence shown here is derived from an EMBL/GenBank/DDBJ whole genome shotgun (WGS) entry which is preliminary data.</text>
</comment>
<protein>
    <recommendedName>
        <fullName evidence="10">SLC41A/MgtE integral membrane domain-containing protein</fullName>
    </recommendedName>
</protein>
<dbReference type="Pfam" id="PF01769">
    <property type="entry name" value="MgtE"/>
    <property type="match status" value="1"/>
</dbReference>
<dbReference type="Proteomes" id="UP001516023">
    <property type="component" value="Unassembled WGS sequence"/>
</dbReference>
<evidence type="ECO:0000256" key="8">
    <source>
        <dbReference type="SAM" id="MobiDB-lite"/>
    </source>
</evidence>
<feature type="compositionally biased region" description="Polar residues" evidence="8">
    <location>
        <begin position="1"/>
        <end position="17"/>
    </location>
</feature>
<evidence type="ECO:0000256" key="5">
    <source>
        <dbReference type="ARBA" id="ARBA00022842"/>
    </source>
</evidence>
<feature type="compositionally biased region" description="Polar residues" evidence="8">
    <location>
        <begin position="30"/>
        <end position="47"/>
    </location>
</feature>
<keyword evidence="3" id="KW-0813">Transport</keyword>
<keyword evidence="4 9" id="KW-0812">Transmembrane</keyword>
<gene>
    <name evidence="11" type="ORF">HJC23_009668</name>
</gene>
<organism evidence="11 12">
    <name type="scientific">Cyclotella cryptica</name>
    <dbReference type="NCBI Taxonomy" id="29204"/>
    <lineage>
        <taxon>Eukaryota</taxon>
        <taxon>Sar</taxon>
        <taxon>Stramenopiles</taxon>
        <taxon>Ochrophyta</taxon>
        <taxon>Bacillariophyta</taxon>
        <taxon>Coscinodiscophyceae</taxon>
        <taxon>Thalassiosirophycidae</taxon>
        <taxon>Stephanodiscales</taxon>
        <taxon>Stephanodiscaceae</taxon>
        <taxon>Cyclotella</taxon>
    </lineage>
</organism>
<dbReference type="EMBL" id="JABMIG020000516">
    <property type="protein sequence ID" value="KAL3776042.1"/>
    <property type="molecule type" value="Genomic_DNA"/>
</dbReference>
<evidence type="ECO:0000313" key="12">
    <source>
        <dbReference type="Proteomes" id="UP001516023"/>
    </source>
</evidence>
<sequence>MYSMSTPSNTYGSTQNNDVDDADATQIIGSSSRQLNTYSKQESSTSFDEIGHVPTQIQARHRRSTHTWESLREHDIASIAESVFSDIRSVSVASEEEISNEAELYGVCTAFQRAFPERSFALIVTLLFELPTLFLISGGSDRLCSLIGRWKYTTLISLLPIISAISGNVGLQASTLTTRAISHGHVRVENYAEWLGKEIMAALYLGAAIGSVTATISFFMGGYNVPFAMSIFCAQFIGILTAGFTGTLAPLLFTFIFERDSGKWGGPLETAVQDVVGSFAMIVISYRIMLLFGPYDLDPNDVCGIESI</sequence>
<dbReference type="SUPFAM" id="SSF161093">
    <property type="entry name" value="MgtE membrane domain-like"/>
    <property type="match status" value="1"/>
</dbReference>
<comment type="similarity">
    <text evidence="2">Belongs to the SLC41A transporter family.</text>
</comment>
<feature type="region of interest" description="Disordered" evidence="8">
    <location>
        <begin position="30"/>
        <end position="61"/>
    </location>
</feature>
<feature type="region of interest" description="Disordered" evidence="8">
    <location>
        <begin position="1"/>
        <end position="20"/>
    </location>
</feature>
<feature type="transmembrane region" description="Helical" evidence="9">
    <location>
        <begin position="201"/>
        <end position="221"/>
    </location>
</feature>
<proteinExistence type="inferred from homology"/>
<feature type="transmembrane region" description="Helical" evidence="9">
    <location>
        <begin position="227"/>
        <end position="253"/>
    </location>
</feature>
<comment type="subcellular location">
    <subcellularLocation>
        <location evidence="1">Membrane</location>
        <topology evidence="1">Multi-pass membrane protein</topology>
    </subcellularLocation>
</comment>
<evidence type="ECO:0000256" key="1">
    <source>
        <dbReference type="ARBA" id="ARBA00004141"/>
    </source>
</evidence>
<dbReference type="GO" id="GO:0016020">
    <property type="term" value="C:membrane"/>
    <property type="evidence" value="ECO:0007669"/>
    <property type="project" value="UniProtKB-SubCell"/>
</dbReference>
<keyword evidence="12" id="KW-1185">Reference proteome</keyword>
<evidence type="ECO:0000313" key="11">
    <source>
        <dbReference type="EMBL" id="KAL3776042.1"/>
    </source>
</evidence>
<keyword evidence="7 9" id="KW-0472">Membrane</keyword>
<feature type="domain" description="SLC41A/MgtE integral membrane" evidence="10">
    <location>
        <begin position="159"/>
        <end position="283"/>
    </location>
</feature>
<accession>A0ABD3NJI0</accession>
<name>A0ABD3NJI0_9STRA</name>
<feature type="transmembrane region" description="Helical" evidence="9">
    <location>
        <begin position="120"/>
        <end position="140"/>
    </location>
</feature>
<dbReference type="AlphaFoldDB" id="A0ABD3NJI0"/>
<dbReference type="InterPro" id="IPR006667">
    <property type="entry name" value="SLC41_membr_dom"/>
</dbReference>
<dbReference type="InterPro" id="IPR036739">
    <property type="entry name" value="SLC41_membr_dom_sf"/>
</dbReference>
<reference evidence="11 12" key="1">
    <citation type="journal article" date="2020" name="G3 (Bethesda)">
        <title>Improved Reference Genome for Cyclotella cryptica CCMP332, a Model for Cell Wall Morphogenesis, Salinity Adaptation, and Lipid Production in Diatoms (Bacillariophyta).</title>
        <authorList>
            <person name="Roberts W.R."/>
            <person name="Downey K.M."/>
            <person name="Ruck E.C."/>
            <person name="Traller J.C."/>
            <person name="Alverson A.J."/>
        </authorList>
    </citation>
    <scope>NUCLEOTIDE SEQUENCE [LARGE SCALE GENOMIC DNA]</scope>
    <source>
        <strain evidence="11 12">CCMP332</strain>
    </source>
</reference>
<keyword evidence="6 9" id="KW-1133">Transmembrane helix</keyword>
<evidence type="ECO:0000256" key="6">
    <source>
        <dbReference type="ARBA" id="ARBA00022989"/>
    </source>
</evidence>